<dbReference type="GeneID" id="94352760"/>
<dbReference type="PANTHER" id="PTHR15544">
    <property type="entry name" value="OSMOSIS RESPONSIVE FACTOR"/>
    <property type="match status" value="1"/>
</dbReference>
<dbReference type="OrthoDB" id="2423701at2759"/>
<name>A0A976IAQ6_BRELC</name>
<dbReference type="InterPro" id="IPR011990">
    <property type="entry name" value="TPR-like_helical_dom_sf"/>
</dbReference>
<dbReference type="AlphaFoldDB" id="A0A976IAQ6"/>
<comment type="caution">
    <text evidence="1">The sequence shown here is derived from an EMBL/GenBank/DDBJ whole genome shotgun (WGS) entry which is preliminary data.</text>
</comment>
<evidence type="ECO:0000313" key="1">
    <source>
        <dbReference type="EMBL" id="TDH65190.1"/>
    </source>
</evidence>
<dbReference type="EMBL" id="SHOA02000220">
    <property type="protein sequence ID" value="TDH65190.1"/>
    <property type="molecule type" value="Genomic_DNA"/>
</dbReference>
<protein>
    <submittedName>
        <fullName evidence="1">Uncharacterized protein</fullName>
    </submittedName>
</protein>
<dbReference type="InterPro" id="IPR052658">
    <property type="entry name" value="TPR-containing"/>
</dbReference>
<gene>
    <name evidence="1" type="ORF">CCR75_009042</name>
</gene>
<dbReference type="InterPro" id="IPR019734">
    <property type="entry name" value="TPR_rpt"/>
</dbReference>
<reference evidence="1 2" key="1">
    <citation type="journal article" date="2021" name="Genome Biol.">
        <title>AFLAP: assembly-free linkage analysis pipeline using k-mers from genome sequencing data.</title>
        <authorList>
            <person name="Fletcher K."/>
            <person name="Zhang L."/>
            <person name="Gil J."/>
            <person name="Han R."/>
            <person name="Cavanaugh K."/>
            <person name="Michelmore R."/>
        </authorList>
    </citation>
    <scope>NUCLEOTIDE SEQUENCE [LARGE SCALE GENOMIC DNA]</scope>
    <source>
        <strain evidence="1 2">SF5</strain>
    </source>
</reference>
<dbReference type="SMART" id="SM00028">
    <property type="entry name" value="TPR"/>
    <property type="match status" value="2"/>
</dbReference>
<sequence>MLKQVECNALPGRAQSHIRLLEDVPEKVRRLKNEGNILAEAERFRKAMGRWQEALAIDLNNAALYDLMAQASMAVYEDFQAVQFARKSTELAPAWSDGLLTLARCHLNFGELTLALDALNRAIERNEGVMTDEMASDRRVINELLSKQSVVLRKRDQDAAREVNMDKLQVISCFKHLSLRAKIIGLGDKGRM</sequence>
<dbReference type="KEGG" id="blac:94352760"/>
<evidence type="ECO:0000313" key="2">
    <source>
        <dbReference type="Proteomes" id="UP000294530"/>
    </source>
</evidence>
<keyword evidence="2" id="KW-1185">Reference proteome</keyword>
<proteinExistence type="predicted"/>
<dbReference type="SUPFAM" id="SSF48452">
    <property type="entry name" value="TPR-like"/>
    <property type="match status" value="1"/>
</dbReference>
<dbReference type="PANTHER" id="PTHR15544:SF0">
    <property type="entry name" value="TETRATRICOPEPTIDE REPEAT PROTEIN 33"/>
    <property type="match status" value="1"/>
</dbReference>
<dbReference type="Gene3D" id="1.25.40.10">
    <property type="entry name" value="Tetratricopeptide repeat domain"/>
    <property type="match status" value="1"/>
</dbReference>
<dbReference type="RefSeq" id="XP_067814689.1">
    <property type="nucleotide sequence ID" value="XM_067967089.1"/>
</dbReference>
<accession>A0A976IAQ6</accession>
<organism evidence="1 2">
    <name type="scientific">Bremia lactucae</name>
    <name type="common">Lettuce downy mildew</name>
    <dbReference type="NCBI Taxonomy" id="4779"/>
    <lineage>
        <taxon>Eukaryota</taxon>
        <taxon>Sar</taxon>
        <taxon>Stramenopiles</taxon>
        <taxon>Oomycota</taxon>
        <taxon>Peronosporomycetes</taxon>
        <taxon>Peronosporales</taxon>
        <taxon>Peronosporaceae</taxon>
        <taxon>Bremia</taxon>
    </lineage>
</organism>
<dbReference type="Proteomes" id="UP000294530">
    <property type="component" value="Unassembled WGS sequence"/>
</dbReference>